<dbReference type="PANTHER" id="PTHR43046">
    <property type="entry name" value="GDP-MANNOSE MANNOSYL HYDROLASE"/>
    <property type="match status" value="1"/>
</dbReference>
<dbReference type="AlphaFoldDB" id="A0A5C8HNW4"/>
<keyword evidence="2" id="KW-0378">Hydrolase</keyword>
<protein>
    <submittedName>
        <fullName evidence="5">NUDIX domain-containing protein</fullName>
    </submittedName>
</protein>
<dbReference type="PROSITE" id="PS51462">
    <property type="entry name" value="NUDIX"/>
    <property type="match status" value="1"/>
</dbReference>
<dbReference type="InterPro" id="IPR020084">
    <property type="entry name" value="NUDIX_hydrolase_CS"/>
</dbReference>
<evidence type="ECO:0000256" key="3">
    <source>
        <dbReference type="SAM" id="MobiDB-lite"/>
    </source>
</evidence>
<evidence type="ECO:0000256" key="1">
    <source>
        <dbReference type="ARBA" id="ARBA00001946"/>
    </source>
</evidence>
<dbReference type="EMBL" id="VRSW01000002">
    <property type="protein sequence ID" value="TXK04709.1"/>
    <property type="molecule type" value="Genomic_DNA"/>
</dbReference>
<organism evidence="5 6">
    <name type="scientific">Microbacterium mitrae</name>
    <dbReference type="NCBI Taxonomy" id="664640"/>
    <lineage>
        <taxon>Bacteria</taxon>
        <taxon>Bacillati</taxon>
        <taxon>Actinomycetota</taxon>
        <taxon>Actinomycetes</taxon>
        <taxon>Micrococcales</taxon>
        <taxon>Microbacteriaceae</taxon>
        <taxon>Microbacterium</taxon>
    </lineage>
</organism>
<dbReference type="InterPro" id="IPR000086">
    <property type="entry name" value="NUDIX_hydrolase_dom"/>
</dbReference>
<evidence type="ECO:0000313" key="5">
    <source>
        <dbReference type="EMBL" id="TXK04709.1"/>
    </source>
</evidence>
<comment type="cofactor">
    <cofactor evidence="1">
        <name>Mg(2+)</name>
        <dbReference type="ChEBI" id="CHEBI:18420"/>
    </cofactor>
</comment>
<dbReference type="PANTHER" id="PTHR43046:SF2">
    <property type="entry name" value="8-OXO-DGTP DIPHOSPHATASE-RELATED"/>
    <property type="match status" value="1"/>
</dbReference>
<proteinExistence type="predicted"/>
<dbReference type="InterPro" id="IPR015797">
    <property type="entry name" value="NUDIX_hydrolase-like_dom_sf"/>
</dbReference>
<comment type="caution">
    <text evidence="5">The sequence shown here is derived from an EMBL/GenBank/DDBJ whole genome shotgun (WGS) entry which is preliminary data.</text>
</comment>
<evidence type="ECO:0000259" key="4">
    <source>
        <dbReference type="PROSITE" id="PS51462"/>
    </source>
</evidence>
<feature type="compositionally biased region" description="Basic and acidic residues" evidence="3">
    <location>
        <begin position="10"/>
        <end position="21"/>
    </location>
</feature>
<dbReference type="SUPFAM" id="SSF55811">
    <property type="entry name" value="Nudix"/>
    <property type="match status" value="1"/>
</dbReference>
<dbReference type="Pfam" id="PF00293">
    <property type="entry name" value="NUDIX"/>
    <property type="match status" value="1"/>
</dbReference>
<feature type="region of interest" description="Disordered" evidence="3">
    <location>
        <begin position="1"/>
        <end position="22"/>
    </location>
</feature>
<keyword evidence="6" id="KW-1185">Reference proteome</keyword>
<dbReference type="GO" id="GO:0016787">
    <property type="term" value="F:hydrolase activity"/>
    <property type="evidence" value="ECO:0007669"/>
    <property type="project" value="UniProtKB-KW"/>
</dbReference>
<gene>
    <name evidence="5" type="ORF">FVP60_08555</name>
</gene>
<sequence length="301" mass="31616">MSIVEPAAGEPRRPHGPRDPGDAWVVAADGTKYWGRYGAAGLLAVDEARGVLLQKRVGWSHFGGTWGIPGGALHQNEAPAQGAMRESQEEAGVPDGSVRPLLTSVFDLGIWSYTTLVAVVEKSFEPVIADPESVALEWVPTAEVAQHELHPGFASSWPMLQSVMNVRPVVVVDVANVMGATPNGWWKDRAGAANRVLDSLAELARSGVAASALQVGGTRWFAPVIAVLEGEARAASDPAGITVARASGSGDDEIVAIVEAEAARPGAIVHVVTSDRGLRERVVALGAVTHGVRWLNEAARD</sequence>
<accession>A0A5C8HNW4</accession>
<dbReference type="Proteomes" id="UP000321196">
    <property type="component" value="Unassembled WGS sequence"/>
</dbReference>
<name>A0A5C8HNW4_9MICO</name>
<dbReference type="Gene3D" id="3.90.79.10">
    <property type="entry name" value="Nucleoside Triphosphate Pyrophosphohydrolase"/>
    <property type="match status" value="1"/>
</dbReference>
<evidence type="ECO:0000256" key="2">
    <source>
        <dbReference type="ARBA" id="ARBA00022801"/>
    </source>
</evidence>
<dbReference type="PROSITE" id="PS00893">
    <property type="entry name" value="NUDIX_BOX"/>
    <property type="match status" value="1"/>
</dbReference>
<dbReference type="OrthoDB" id="3404294at2"/>
<reference evidence="5 6" key="1">
    <citation type="submission" date="2019-08" db="EMBL/GenBank/DDBJ databases">
        <authorList>
            <person name="Dong K."/>
        </authorList>
    </citation>
    <scope>NUCLEOTIDE SEQUENCE [LARGE SCALE GENOMIC DNA]</scope>
    <source>
        <strain evidence="5 6">M4-8</strain>
    </source>
</reference>
<evidence type="ECO:0000313" key="6">
    <source>
        <dbReference type="Proteomes" id="UP000321196"/>
    </source>
</evidence>
<dbReference type="RefSeq" id="WP_147825843.1">
    <property type="nucleotide sequence ID" value="NZ_BAAARG010000002.1"/>
</dbReference>
<feature type="domain" description="Nudix hydrolase" evidence="4">
    <location>
        <begin position="35"/>
        <end position="161"/>
    </location>
</feature>